<evidence type="ECO:0000256" key="2">
    <source>
        <dbReference type="ARBA" id="ARBA00000565"/>
    </source>
</evidence>
<dbReference type="CDD" id="cd01169">
    <property type="entry name" value="HMPP_kinase"/>
    <property type="match status" value="1"/>
</dbReference>
<evidence type="ECO:0000256" key="6">
    <source>
        <dbReference type="ARBA" id="ARBA00022741"/>
    </source>
</evidence>
<dbReference type="GO" id="GO:0005829">
    <property type="term" value="C:cytosol"/>
    <property type="evidence" value="ECO:0007669"/>
    <property type="project" value="TreeGrafter"/>
</dbReference>
<dbReference type="Gene3D" id="3.40.1190.20">
    <property type="match status" value="1"/>
</dbReference>
<protein>
    <submittedName>
        <fullName evidence="11">Thiamine-phosphate synthase/phosphomethylpyrimidine kinase</fullName>
    </submittedName>
</protein>
<dbReference type="SUPFAM" id="SSF53613">
    <property type="entry name" value="Ribokinase-like"/>
    <property type="match status" value="1"/>
</dbReference>
<evidence type="ECO:0000259" key="10">
    <source>
        <dbReference type="Pfam" id="PF08543"/>
    </source>
</evidence>
<dbReference type="InterPro" id="IPR004399">
    <property type="entry name" value="HMP/HMP-P_kinase_dom"/>
</dbReference>
<dbReference type="PANTHER" id="PTHR20858">
    <property type="entry name" value="PHOSPHOMETHYLPYRIMIDINE KINASE"/>
    <property type="match status" value="1"/>
</dbReference>
<dbReference type="InterPro" id="IPR013749">
    <property type="entry name" value="PM/HMP-P_kinase-1"/>
</dbReference>
<evidence type="ECO:0000256" key="5">
    <source>
        <dbReference type="ARBA" id="ARBA00022679"/>
    </source>
</evidence>
<dbReference type="PANTHER" id="PTHR20858:SF17">
    <property type="entry name" value="HYDROXYMETHYLPYRIMIDINE_PHOSPHOMETHYLPYRIMIDINE KINASE THI20-RELATED"/>
    <property type="match status" value="1"/>
</dbReference>
<dbReference type="EMBL" id="ANHZ02000010">
    <property type="protein sequence ID" value="EME36662.1"/>
    <property type="molecule type" value="Genomic_DNA"/>
</dbReference>
<evidence type="ECO:0000256" key="8">
    <source>
        <dbReference type="ARBA" id="ARBA00022840"/>
    </source>
</evidence>
<accession>M2WDR6</accession>
<proteinExistence type="predicted"/>
<keyword evidence="5" id="KW-0808">Transferase</keyword>
<name>M2WDR6_9MICC</name>
<dbReference type="Pfam" id="PF08543">
    <property type="entry name" value="Phos_pyr_kin"/>
    <property type="match status" value="1"/>
</dbReference>
<keyword evidence="12" id="KW-1185">Reference proteome</keyword>
<comment type="catalytic activity">
    <reaction evidence="2">
        <text>4-amino-2-methyl-5-(phosphooxymethyl)pyrimidine + ATP = 4-amino-2-methyl-5-(diphosphooxymethyl)pyrimidine + ADP</text>
        <dbReference type="Rhea" id="RHEA:19893"/>
        <dbReference type="ChEBI" id="CHEBI:30616"/>
        <dbReference type="ChEBI" id="CHEBI:57841"/>
        <dbReference type="ChEBI" id="CHEBI:58354"/>
        <dbReference type="ChEBI" id="CHEBI:456216"/>
        <dbReference type="EC" id="2.7.4.7"/>
    </reaction>
</comment>
<dbReference type="GO" id="GO:0009229">
    <property type="term" value="P:thiamine diphosphate biosynthetic process"/>
    <property type="evidence" value="ECO:0007669"/>
    <property type="project" value="UniProtKB-UniPathway"/>
</dbReference>
<comment type="function">
    <text evidence="3">Catalyzes the phosphorylation of hydroxymethylpyrimidine phosphate (HMP-P) to HMP-PP, and of HMP to HMP-P.</text>
</comment>
<comment type="catalytic activity">
    <reaction evidence="1">
        <text>4-amino-5-hydroxymethyl-2-methylpyrimidine + ATP = 4-amino-2-methyl-5-(phosphooxymethyl)pyrimidine + ADP + H(+)</text>
        <dbReference type="Rhea" id="RHEA:23096"/>
        <dbReference type="ChEBI" id="CHEBI:15378"/>
        <dbReference type="ChEBI" id="CHEBI:16892"/>
        <dbReference type="ChEBI" id="CHEBI:30616"/>
        <dbReference type="ChEBI" id="CHEBI:58354"/>
        <dbReference type="ChEBI" id="CHEBI:456216"/>
        <dbReference type="EC" id="2.7.1.49"/>
    </reaction>
</comment>
<dbReference type="GO" id="GO:0008902">
    <property type="term" value="F:hydroxymethylpyrimidine kinase activity"/>
    <property type="evidence" value="ECO:0007669"/>
    <property type="project" value="UniProtKB-EC"/>
</dbReference>
<keyword evidence="9" id="KW-0784">Thiamine biosynthesis</keyword>
<evidence type="ECO:0000256" key="4">
    <source>
        <dbReference type="ARBA" id="ARBA00004769"/>
    </source>
</evidence>
<organism evidence="11 12">
    <name type="scientific">Kocuria palustris PEL</name>
    <dbReference type="NCBI Taxonomy" id="1236550"/>
    <lineage>
        <taxon>Bacteria</taxon>
        <taxon>Bacillati</taxon>
        <taxon>Actinomycetota</taxon>
        <taxon>Actinomycetes</taxon>
        <taxon>Micrococcales</taxon>
        <taxon>Micrococcaceae</taxon>
        <taxon>Kocuria</taxon>
    </lineage>
</organism>
<dbReference type="UniPathway" id="UPA00060">
    <property type="reaction ID" value="UER00138"/>
</dbReference>
<evidence type="ECO:0000256" key="9">
    <source>
        <dbReference type="ARBA" id="ARBA00022977"/>
    </source>
</evidence>
<evidence type="ECO:0000256" key="3">
    <source>
        <dbReference type="ARBA" id="ARBA00003848"/>
    </source>
</evidence>
<dbReference type="RefSeq" id="WP_006214637.1">
    <property type="nucleotide sequence ID" value="NZ_ANHZ02000010.1"/>
</dbReference>
<comment type="caution">
    <text evidence="11">The sequence shown here is derived from an EMBL/GenBank/DDBJ whole genome shotgun (WGS) entry which is preliminary data.</text>
</comment>
<dbReference type="GO" id="GO:0005524">
    <property type="term" value="F:ATP binding"/>
    <property type="evidence" value="ECO:0007669"/>
    <property type="project" value="UniProtKB-KW"/>
</dbReference>
<dbReference type="InterPro" id="IPR029056">
    <property type="entry name" value="Ribokinase-like"/>
</dbReference>
<evidence type="ECO:0000313" key="11">
    <source>
        <dbReference type="EMBL" id="EME36662.1"/>
    </source>
</evidence>
<sequence>MNSTTWSTTSTRAVPRVLSIAGTDPTGGAGLHADLKTISVLGGYGMGAVTAVIAQNTCGVRSIHTPPPEVLRDQLLAVSDDVVVDAVKIGMLGSAGAVEVVGQWLQEQKPPLCVIDPVMVATAGGTLLESEALGAVLELLGSADLVTPNLTELASLLDRAPAQDWPEALEQGRRLADRLGVAVLVKGGHLPGERTPDALVAPGQEEPVAQWDAARIDTSCTHGTGCSLSSAIAVLAARSGRLPESVEAARGWLRGALEHAEELEVGRGSGPVHHGHHLAPALRGMLGA</sequence>
<gene>
    <name evidence="11" type="ORF">C884_00223</name>
</gene>
<comment type="pathway">
    <text evidence="4">Cofactor biosynthesis; thiamine diphosphate biosynthesis; 4-amino-2-methyl-5-diphosphomethylpyrimidine from 5-amino-1-(5-phospho-D-ribosyl)imidazole: step 3/3.</text>
</comment>
<dbReference type="GO" id="GO:0008972">
    <property type="term" value="F:phosphomethylpyrimidine kinase activity"/>
    <property type="evidence" value="ECO:0007669"/>
    <property type="project" value="UniProtKB-EC"/>
</dbReference>
<dbReference type="NCBIfam" id="TIGR00097">
    <property type="entry name" value="HMP-P_kinase"/>
    <property type="match status" value="1"/>
</dbReference>
<reference evidence="11 12" key="1">
    <citation type="journal article" date="2014" name="Genome Announc.">
        <title>Draft Genome Sequence of Kocuria palustris PEL.</title>
        <authorList>
            <person name="Sharma G."/>
            <person name="Khatri I."/>
            <person name="Subramanian S."/>
        </authorList>
    </citation>
    <scope>NUCLEOTIDE SEQUENCE [LARGE SCALE GENOMIC DNA]</scope>
    <source>
        <strain evidence="11 12">PEL</strain>
    </source>
</reference>
<evidence type="ECO:0000313" key="12">
    <source>
        <dbReference type="Proteomes" id="UP000009877"/>
    </source>
</evidence>
<keyword evidence="7 11" id="KW-0418">Kinase</keyword>
<feature type="domain" description="Pyridoxamine kinase/Phosphomethylpyrimidine kinase" evidence="10">
    <location>
        <begin position="24"/>
        <end position="273"/>
    </location>
</feature>
<keyword evidence="8" id="KW-0067">ATP-binding</keyword>
<dbReference type="Proteomes" id="UP000009877">
    <property type="component" value="Unassembled WGS sequence"/>
</dbReference>
<keyword evidence="6" id="KW-0547">Nucleotide-binding</keyword>
<dbReference type="STRING" id="71999.KPaMU14_05205"/>
<evidence type="ECO:0000256" key="7">
    <source>
        <dbReference type="ARBA" id="ARBA00022777"/>
    </source>
</evidence>
<dbReference type="FunFam" id="3.40.1190.20:FF:000003">
    <property type="entry name" value="Phosphomethylpyrimidine kinase ThiD"/>
    <property type="match status" value="1"/>
</dbReference>
<evidence type="ECO:0000256" key="1">
    <source>
        <dbReference type="ARBA" id="ARBA00000151"/>
    </source>
</evidence>
<dbReference type="GO" id="GO:0009228">
    <property type="term" value="P:thiamine biosynthetic process"/>
    <property type="evidence" value="ECO:0007669"/>
    <property type="project" value="UniProtKB-KW"/>
</dbReference>
<dbReference type="AlphaFoldDB" id="M2WDR6"/>